<organism evidence="2 3">
    <name type="scientific">Chitinophaga terrae</name>
    <name type="common">ex Kim and Jung 2007</name>
    <dbReference type="NCBI Taxonomy" id="408074"/>
    <lineage>
        <taxon>Bacteria</taxon>
        <taxon>Pseudomonadati</taxon>
        <taxon>Bacteroidota</taxon>
        <taxon>Chitinophagia</taxon>
        <taxon>Chitinophagales</taxon>
        <taxon>Chitinophagaceae</taxon>
        <taxon>Chitinophaga</taxon>
    </lineage>
</organism>
<accession>A0A1H4FRM3</accession>
<keyword evidence="1" id="KW-0812">Transmembrane</keyword>
<evidence type="ECO:0000256" key="1">
    <source>
        <dbReference type="SAM" id="Phobius"/>
    </source>
</evidence>
<dbReference type="STRING" id="408074.SAMN05660909_04577"/>
<dbReference type="AlphaFoldDB" id="A0A1H4FRM3"/>
<gene>
    <name evidence="2" type="ORF">SAMN05660909_04577</name>
</gene>
<sequence>MFRFNRTYFLLALGLFLVEVLIAMYVKDAIIRPYGGDFLVVIWLYCCVMAVVEVNKTKAAIGVLLFAYLIEILQYFRYAHRLGLEHNKVAMIVLGSSFEWGDMIAYTLGVLTVLLIEWRLRLKKVLQ</sequence>
<feature type="transmembrane region" description="Helical" evidence="1">
    <location>
        <begin position="103"/>
        <end position="120"/>
    </location>
</feature>
<dbReference type="InterPro" id="IPR021257">
    <property type="entry name" value="DUF2809"/>
</dbReference>
<protein>
    <recommendedName>
        <fullName evidence="4">DUF2809 domain-containing protein</fullName>
    </recommendedName>
</protein>
<evidence type="ECO:0000313" key="2">
    <source>
        <dbReference type="EMBL" id="SEA99162.1"/>
    </source>
</evidence>
<dbReference type="Proteomes" id="UP000199656">
    <property type="component" value="Unassembled WGS sequence"/>
</dbReference>
<dbReference type="OrthoDB" id="5360192at2"/>
<keyword evidence="3" id="KW-1185">Reference proteome</keyword>
<keyword evidence="1" id="KW-0472">Membrane</keyword>
<dbReference type="EMBL" id="FNRL01000027">
    <property type="protein sequence ID" value="SEA99162.1"/>
    <property type="molecule type" value="Genomic_DNA"/>
</dbReference>
<keyword evidence="1" id="KW-1133">Transmembrane helix</keyword>
<feature type="transmembrane region" description="Helical" evidence="1">
    <location>
        <begin position="59"/>
        <end position="76"/>
    </location>
</feature>
<dbReference type="Pfam" id="PF10990">
    <property type="entry name" value="DUF2809"/>
    <property type="match status" value="1"/>
</dbReference>
<feature type="transmembrane region" description="Helical" evidence="1">
    <location>
        <begin position="31"/>
        <end position="52"/>
    </location>
</feature>
<feature type="transmembrane region" description="Helical" evidence="1">
    <location>
        <begin position="7"/>
        <end position="25"/>
    </location>
</feature>
<evidence type="ECO:0008006" key="4">
    <source>
        <dbReference type="Google" id="ProtNLM"/>
    </source>
</evidence>
<proteinExistence type="predicted"/>
<name>A0A1H4FRM3_9BACT</name>
<reference evidence="3" key="1">
    <citation type="submission" date="2016-10" db="EMBL/GenBank/DDBJ databases">
        <authorList>
            <person name="Varghese N."/>
            <person name="Submissions S."/>
        </authorList>
    </citation>
    <scope>NUCLEOTIDE SEQUENCE [LARGE SCALE GENOMIC DNA]</scope>
    <source>
        <strain evidence="3">DSM 23920</strain>
    </source>
</reference>
<evidence type="ECO:0000313" key="3">
    <source>
        <dbReference type="Proteomes" id="UP000199656"/>
    </source>
</evidence>
<dbReference type="RefSeq" id="WP_089764541.1">
    <property type="nucleotide sequence ID" value="NZ_BKAT01000047.1"/>
</dbReference>